<keyword evidence="1" id="KW-1133">Transmembrane helix</keyword>
<keyword evidence="1" id="KW-0812">Transmembrane</keyword>
<dbReference type="PANTHER" id="PTHR36178:SF1">
    <property type="entry name" value="SODIUM_GLUTAMATE SYMPORTER"/>
    <property type="match status" value="1"/>
</dbReference>
<name>A0A645AGG6_9ZZZZ</name>
<protein>
    <submittedName>
        <fullName evidence="2">Sodium/glutamate symporter</fullName>
    </submittedName>
</protein>
<feature type="transmembrane region" description="Helical" evidence="1">
    <location>
        <begin position="66"/>
        <end position="85"/>
    </location>
</feature>
<organism evidence="2">
    <name type="scientific">bioreactor metagenome</name>
    <dbReference type="NCBI Taxonomy" id="1076179"/>
    <lineage>
        <taxon>unclassified sequences</taxon>
        <taxon>metagenomes</taxon>
        <taxon>ecological metagenomes</taxon>
    </lineage>
</organism>
<proteinExistence type="inferred from homology"/>
<feature type="transmembrane region" description="Helical" evidence="1">
    <location>
        <begin position="92"/>
        <end position="114"/>
    </location>
</feature>
<dbReference type="AlphaFoldDB" id="A0A645AGG6"/>
<feature type="transmembrane region" description="Helical" evidence="1">
    <location>
        <begin position="6"/>
        <end position="24"/>
    </location>
</feature>
<comment type="caution">
    <text evidence="2">The sequence shown here is derived from an EMBL/GenBank/DDBJ whole genome shotgun (WGS) entry which is preliminary data.</text>
</comment>
<feature type="transmembrane region" description="Helical" evidence="1">
    <location>
        <begin position="220"/>
        <end position="239"/>
    </location>
</feature>
<feature type="transmembrane region" description="Helical" evidence="1">
    <location>
        <begin position="341"/>
        <end position="362"/>
    </location>
</feature>
<evidence type="ECO:0000256" key="1">
    <source>
        <dbReference type="SAM" id="Phobius"/>
    </source>
</evidence>
<feature type="transmembrane region" description="Helical" evidence="1">
    <location>
        <begin position="251"/>
        <end position="268"/>
    </location>
</feature>
<sequence length="402" mass="43559">MTLTINMYVTVGLAVLLLLLGKFLKVKVYFFRKYAIPSPVIGGLLFALASLALHSSEILFLQFDNVLQAFFMTVFFTSIGFNVSLKLLRKGGTVLLIFLGLATIFSLLQNLVAIGLAKPLNLSPQLAMMTGSTALMGGLGTSAAIAPEVEATGISGAHTVAIASATFGLLMGSLMGAPIGNNLIVRKKLLSTRKADEEEQKIDAMQAHPVPMDGERITKASFLILVSMGIGVIFTDLLNNFMGMFIGTVKFPIYIGPMIVAAIIRNIMDTREDFTLNTEIQLIGDICLNIFISIAIMTMRLWELRSLALPLMVLLLAQVMLMYVFPRFVAFPAMGRNYDSAVSTSGLIGFAMGSTANAMANLDSICDKFGYSRVAYFIVPVVGAFFIDFINVLMITGFLAFL</sequence>
<dbReference type="InterPro" id="IPR004445">
    <property type="entry name" value="GltS"/>
</dbReference>
<feature type="transmembrane region" description="Helical" evidence="1">
    <location>
        <begin position="158"/>
        <end position="179"/>
    </location>
</feature>
<dbReference type="EMBL" id="VSSQ01013802">
    <property type="protein sequence ID" value="MPM52302.1"/>
    <property type="molecule type" value="Genomic_DNA"/>
</dbReference>
<evidence type="ECO:0000313" key="2">
    <source>
        <dbReference type="EMBL" id="MPM52302.1"/>
    </source>
</evidence>
<feature type="transmembrane region" description="Helical" evidence="1">
    <location>
        <begin position="374"/>
        <end position="401"/>
    </location>
</feature>
<feature type="transmembrane region" description="Helical" evidence="1">
    <location>
        <begin position="309"/>
        <end position="329"/>
    </location>
</feature>
<feature type="transmembrane region" description="Helical" evidence="1">
    <location>
        <begin position="36"/>
        <end position="54"/>
    </location>
</feature>
<dbReference type="GO" id="GO:0015501">
    <property type="term" value="F:glutamate:sodium symporter activity"/>
    <property type="evidence" value="ECO:0007669"/>
    <property type="project" value="InterPro"/>
</dbReference>
<reference evidence="2" key="1">
    <citation type="submission" date="2019-08" db="EMBL/GenBank/DDBJ databases">
        <authorList>
            <person name="Kucharzyk K."/>
            <person name="Murdoch R.W."/>
            <person name="Higgins S."/>
            <person name="Loffler F."/>
        </authorList>
    </citation>
    <scope>NUCLEOTIDE SEQUENCE</scope>
</reference>
<dbReference type="GO" id="GO:0015813">
    <property type="term" value="P:L-glutamate transmembrane transport"/>
    <property type="evidence" value="ECO:0007669"/>
    <property type="project" value="InterPro"/>
</dbReference>
<dbReference type="HAMAP" id="MF_02062">
    <property type="entry name" value="GltS"/>
    <property type="match status" value="1"/>
</dbReference>
<dbReference type="Pfam" id="PF03616">
    <property type="entry name" value="Glt_symporter"/>
    <property type="match status" value="1"/>
</dbReference>
<dbReference type="PANTHER" id="PTHR36178">
    <property type="entry name" value="SLR0625 PROTEIN"/>
    <property type="match status" value="1"/>
</dbReference>
<dbReference type="GO" id="GO:0016020">
    <property type="term" value="C:membrane"/>
    <property type="evidence" value="ECO:0007669"/>
    <property type="project" value="InterPro"/>
</dbReference>
<accession>A0A645AGG6</accession>
<gene>
    <name evidence="2" type="primary">gltS_9</name>
    <name evidence="2" type="ORF">SDC9_99061</name>
</gene>
<keyword evidence="1" id="KW-0472">Membrane</keyword>